<feature type="transmembrane region" description="Helical" evidence="1">
    <location>
        <begin position="12"/>
        <end position="36"/>
    </location>
</feature>
<evidence type="ECO:0000256" key="1">
    <source>
        <dbReference type="SAM" id="Phobius"/>
    </source>
</evidence>
<organism evidence="2 3">
    <name type="scientific">Segatella oris F0302</name>
    <dbReference type="NCBI Taxonomy" id="649760"/>
    <lineage>
        <taxon>Bacteria</taxon>
        <taxon>Pseudomonadati</taxon>
        <taxon>Bacteroidota</taxon>
        <taxon>Bacteroidia</taxon>
        <taxon>Bacteroidales</taxon>
        <taxon>Prevotellaceae</taxon>
        <taxon>Segatella</taxon>
    </lineage>
</organism>
<keyword evidence="1" id="KW-1133">Transmembrane helix</keyword>
<dbReference type="AlphaFoldDB" id="D1QWF1"/>
<proteinExistence type="predicted"/>
<evidence type="ECO:0000313" key="3">
    <source>
        <dbReference type="Proteomes" id="UP000004079"/>
    </source>
</evidence>
<sequence>MRIPEVRELSFHFAFSLSSCFRYFFMLLSVGSAVFVSGT</sequence>
<dbReference type="HOGENOM" id="CLU_3314750_0_0_10"/>
<keyword evidence="1" id="KW-0472">Membrane</keyword>
<keyword evidence="1" id="KW-0812">Transmembrane</keyword>
<evidence type="ECO:0000313" key="2">
    <source>
        <dbReference type="EMBL" id="EFB30366.1"/>
    </source>
</evidence>
<dbReference type="Proteomes" id="UP000004079">
    <property type="component" value="Unassembled WGS sequence"/>
</dbReference>
<comment type="caution">
    <text evidence="2">The sequence shown here is derived from an EMBL/GenBank/DDBJ whole genome shotgun (WGS) entry which is preliminary data.</text>
</comment>
<dbReference type="STRING" id="649760.HMPREF0971_03348"/>
<protein>
    <submittedName>
        <fullName evidence="2">Uncharacterized protein</fullName>
    </submittedName>
</protein>
<reference evidence="2 3" key="1">
    <citation type="submission" date="2009-11" db="EMBL/GenBank/DDBJ databases">
        <authorList>
            <person name="Weinstock G."/>
            <person name="Sodergren E."/>
            <person name="Clifton S."/>
            <person name="Fulton L."/>
            <person name="Fulton B."/>
            <person name="Courtney L."/>
            <person name="Fronick C."/>
            <person name="Harrison M."/>
            <person name="Strong C."/>
            <person name="Farmer C."/>
            <person name="Delahaunty K."/>
            <person name="Markovic C."/>
            <person name="Hall O."/>
            <person name="Minx P."/>
            <person name="Tomlinson C."/>
            <person name="Mitreva M."/>
            <person name="Nelson J."/>
            <person name="Hou S."/>
            <person name="Wollam A."/>
            <person name="Pepin K.H."/>
            <person name="Johnson M."/>
            <person name="Bhonagiri V."/>
            <person name="Nash W.E."/>
            <person name="Warren W."/>
            <person name="Chinwalla A."/>
            <person name="Mardis E.R."/>
            <person name="Wilson R.K."/>
        </authorList>
    </citation>
    <scope>NUCLEOTIDE SEQUENCE [LARGE SCALE GENOMIC DNA]</scope>
    <source>
        <strain evidence="2 3">F0302</strain>
    </source>
</reference>
<accession>D1QWF1</accession>
<name>D1QWF1_9BACT</name>
<dbReference type="PROSITE" id="PS51257">
    <property type="entry name" value="PROKAR_LIPOPROTEIN"/>
    <property type="match status" value="1"/>
</dbReference>
<dbReference type="EMBL" id="ACUZ02000073">
    <property type="protein sequence ID" value="EFB30366.1"/>
    <property type="molecule type" value="Genomic_DNA"/>
</dbReference>
<gene>
    <name evidence="2" type="ORF">HMPREF0971_03348</name>
</gene>